<sequence length="104" mass="11499">MEFIKSCLVPVPAGEDHLCQPSFSNLGMENLRSGSSTFQNISTFCQPETLEMPGMLLDPNPQLAIYLYSNVCIQSRIRVNGPVTVTPREEIWGDLTTHVGPFQG</sequence>
<dbReference type="OMA" id="NPQLAIY"/>
<name>B6HE57_PENRW</name>
<keyword evidence="2" id="KW-1185">Reference proteome</keyword>
<organism evidence="1 2">
    <name type="scientific">Penicillium rubens (strain ATCC 28089 / DSM 1075 / NRRL 1951 / Wisconsin 54-1255)</name>
    <name type="common">Penicillium chrysogenum</name>
    <dbReference type="NCBI Taxonomy" id="500485"/>
    <lineage>
        <taxon>Eukaryota</taxon>
        <taxon>Fungi</taxon>
        <taxon>Dikarya</taxon>
        <taxon>Ascomycota</taxon>
        <taxon>Pezizomycotina</taxon>
        <taxon>Eurotiomycetes</taxon>
        <taxon>Eurotiomycetidae</taxon>
        <taxon>Eurotiales</taxon>
        <taxon>Aspergillaceae</taxon>
        <taxon>Penicillium</taxon>
        <taxon>Penicillium chrysogenum species complex</taxon>
    </lineage>
</organism>
<gene>
    <name evidence="1" type="ORF">Pc20g15680</name>
    <name evidence="1" type="ORF">PCH_Pc20g15680</name>
</gene>
<evidence type="ECO:0000313" key="1">
    <source>
        <dbReference type="EMBL" id="CAP86897.1"/>
    </source>
</evidence>
<accession>B6HE57</accession>
<proteinExistence type="predicted"/>
<dbReference type="VEuPathDB" id="FungiDB:PCH_Pc20g15680"/>
<protein>
    <submittedName>
        <fullName evidence="1">Uncharacterized protein</fullName>
    </submittedName>
</protein>
<dbReference type="Proteomes" id="UP000000724">
    <property type="component" value="Contig Pc00c20"/>
</dbReference>
<dbReference type="EMBL" id="AM920435">
    <property type="protein sequence ID" value="CAP86897.1"/>
    <property type="molecule type" value="Genomic_DNA"/>
</dbReference>
<evidence type="ECO:0000313" key="2">
    <source>
        <dbReference type="Proteomes" id="UP000000724"/>
    </source>
</evidence>
<dbReference type="HOGENOM" id="CLU_2250960_0_0_1"/>
<dbReference type="AlphaFoldDB" id="B6HE57"/>
<reference evidence="1 2" key="1">
    <citation type="journal article" date="2008" name="Nat. Biotechnol.">
        <title>Genome sequencing and analysis of the filamentous fungus Penicillium chrysogenum.</title>
        <authorList>
            <person name="van den Berg M.A."/>
            <person name="Albang R."/>
            <person name="Albermann K."/>
            <person name="Badger J.H."/>
            <person name="Daran J.-M."/>
            <person name="Driessen A.J.M."/>
            <person name="Garcia-Estrada C."/>
            <person name="Fedorova N.D."/>
            <person name="Harris D.M."/>
            <person name="Heijne W.H.M."/>
            <person name="Joardar V.S."/>
            <person name="Kiel J.A.K.W."/>
            <person name="Kovalchuk A."/>
            <person name="Martin J.F."/>
            <person name="Nierman W.C."/>
            <person name="Nijland J.G."/>
            <person name="Pronk J.T."/>
            <person name="Roubos J.A."/>
            <person name="van der Klei I.J."/>
            <person name="van Peij N.N.M.E."/>
            <person name="Veenhuis M."/>
            <person name="von Doehren H."/>
            <person name="Wagner C."/>
            <person name="Wortman J.R."/>
            <person name="Bovenberg R.A.L."/>
        </authorList>
    </citation>
    <scope>NUCLEOTIDE SEQUENCE [LARGE SCALE GENOMIC DNA]</scope>
    <source>
        <strain evidence="2">ATCC 28089 / DSM 1075 / NRRL 1951 / Wisconsin 54-1255</strain>
    </source>
</reference>